<accession>A0A8T2NVM0</accession>
<name>A0A8T2NVM0_9TELE</name>
<dbReference type="EMBL" id="JAFBMS010000020">
    <property type="protein sequence ID" value="KAG9344395.1"/>
    <property type="molecule type" value="Genomic_DNA"/>
</dbReference>
<dbReference type="GO" id="GO:0043025">
    <property type="term" value="C:neuronal cell body"/>
    <property type="evidence" value="ECO:0007669"/>
    <property type="project" value="TreeGrafter"/>
</dbReference>
<proteinExistence type="predicted"/>
<feature type="region of interest" description="Disordered" evidence="3">
    <location>
        <begin position="904"/>
        <end position="964"/>
    </location>
</feature>
<evidence type="ECO:0000256" key="3">
    <source>
        <dbReference type="SAM" id="MobiDB-lite"/>
    </source>
</evidence>
<feature type="domain" description="Ras-GEF" evidence="4">
    <location>
        <begin position="1425"/>
        <end position="1663"/>
    </location>
</feature>
<feature type="region of interest" description="Disordered" evidence="3">
    <location>
        <begin position="248"/>
        <end position="313"/>
    </location>
</feature>
<feature type="region of interest" description="Disordered" evidence="3">
    <location>
        <begin position="587"/>
        <end position="614"/>
    </location>
</feature>
<dbReference type="InterPro" id="IPR011019">
    <property type="entry name" value="KIND_dom"/>
</dbReference>
<evidence type="ECO:0008006" key="8">
    <source>
        <dbReference type="Google" id="ProtNLM"/>
    </source>
</evidence>
<dbReference type="Proteomes" id="UP000824540">
    <property type="component" value="Unassembled WGS sequence"/>
</dbReference>
<dbReference type="GO" id="GO:0005085">
    <property type="term" value="F:guanyl-nucleotide exchange factor activity"/>
    <property type="evidence" value="ECO:0007669"/>
    <property type="project" value="UniProtKB-KW"/>
</dbReference>
<dbReference type="InterPro" id="IPR036964">
    <property type="entry name" value="RASGEF_cat_dom_sf"/>
</dbReference>
<dbReference type="OrthoDB" id="10254377at2759"/>
<dbReference type="PROSITE" id="PS51377">
    <property type="entry name" value="KIND"/>
    <property type="match status" value="1"/>
</dbReference>
<dbReference type="GO" id="GO:0032045">
    <property type="term" value="C:guanyl-nucleotide exchange factor complex"/>
    <property type="evidence" value="ECO:0007669"/>
    <property type="project" value="TreeGrafter"/>
</dbReference>
<organism evidence="6 7">
    <name type="scientific">Albula glossodonta</name>
    <name type="common">roundjaw bonefish</name>
    <dbReference type="NCBI Taxonomy" id="121402"/>
    <lineage>
        <taxon>Eukaryota</taxon>
        <taxon>Metazoa</taxon>
        <taxon>Chordata</taxon>
        <taxon>Craniata</taxon>
        <taxon>Vertebrata</taxon>
        <taxon>Euteleostomi</taxon>
        <taxon>Actinopterygii</taxon>
        <taxon>Neopterygii</taxon>
        <taxon>Teleostei</taxon>
        <taxon>Albuliformes</taxon>
        <taxon>Albulidae</taxon>
        <taxon>Albula</taxon>
    </lineage>
</organism>
<evidence type="ECO:0000256" key="1">
    <source>
        <dbReference type="ARBA" id="ARBA00022737"/>
    </source>
</evidence>
<dbReference type="Gene3D" id="1.10.510.10">
    <property type="entry name" value="Transferase(Phosphotransferase) domain 1"/>
    <property type="match status" value="1"/>
</dbReference>
<dbReference type="InterPro" id="IPR023578">
    <property type="entry name" value="Ras_GEF_dom_sf"/>
</dbReference>
<dbReference type="InterPro" id="IPR001895">
    <property type="entry name" value="RASGEF_cat_dom"/>
</dbReference>
<feature type="region of interest" description="Disordered" evidence="3">
    <location>
        <begin position="1325"/>
        <end position="1346"/>
    </location>
</feature>
<keyword evidence="1" id="KW-0677">Repeat</keyword>
<sequence length="1693" mass="187672">MGTFETAMSAYYEEEEEEEDGYYEFEPLPALLEDEENISLADILSLRDSCLSEPEVWAVCLECVLALQSIAHSPLFHTLCITPDTLAFNAHGNVSFMEQLSDDPEGSFMPPEFDRTGNTFEGHVYSLGSTLAAALDFVIEPELEPELGPEIRGLLGVEKLQNVSSMTICRKLSAIGRRVLSIESIGTFYDGLEGSWAVQRQPLKARWTSSSEYKQANGLSEDIMSTLRHHVGEDSGSIQNVTHARDVSPVREGTCSCGEEDLPELPLDSRSQDSSPVRRALGRSGRPRGVLNRSSSVPDSNNPPAPLSVHVNRNAPHTNLTEIGSEENVVDTIIRNAGLQNGNHNLTTQYHDSDMGMCSERGGNAETLELLQSSLDQNRNFTEKSDYCELGPKVSVQDGFQNHEVFYSSSSDETKANVSLYSPGNHMTKSMLCLNEETQDEWISLRQLLSRYCRPLSVNELWALCYTCLSTLQTYIDFPAAILWATAKFSLLPNQKLGMPRKLKRLLLEMAKRIPMERPSIAMAKKSCRDYLTRQGTSAEAVWTKLIHKAHQGPVPHHYSVSADIHLPDAFTSPATHFTPIILAQGGATGDDSVAQDPMAEGSPHEYERSGDDQPEALLNMDISPAVGMELGENEHHHLSAREPTSSHECSSTSSSGRTLVNSSSPSPPTLECTEPCISIPPLCGPSSSCPSSSQNTGSFGSFLLRHDPRTGLLTLFPVQISVPELIPGLDLGLPPFSTPLQGQHCWAAGQNDSTQSAGLYTHPGGHVALEIPKMTQNPPGPSQQSLIHLPKDPPRKSANIEGNLSGIEGGATKVSSELPPAHHPPCHPSLRGVIGLIREEFAFQGYLENGVEDRAMGEYILSLRDLQYDTFRSAVSEKYCDLYWDEKLLDALYHMVNRTETSLSLRDSSHIQSSNTPLPSKSQQRPSRLPPDRGSKESGDAWPLNRDGQQSGPLKSKGGGEDVSGLLDCKETACKCKPKTAAEEPQNHELPDIDTAPGSAPKEGKEAGGLAREEMDPGECPAGGAVETSSDVESPWHVEAGVGRFRRGQFSQLSLDYSEDMEDTDSLTSVGGQQEEGRSLGAEGRRCIQGWALSFYGEEYFKEDVLRYAKRLGQHNESSCLEAKMQELHQQLMIETRNLKKTRTFYHKLLHQERRTKDAKLMLSKIKVQLEEMKSKVDFLDSVRKYLEVLFMEQWGLDMPLIPSLAVSGPAPLELRPSVDSSVLTFQPRTERGKGSLAGTSSLQAGTPLGLMSYLYARQPSAERLKVHNRTLDLLQVWLEDCRQVDFLPKSSLQQSLEEFLTLQVIPVESRGEALLKLLHNPPRKRRSHIGSGRHGIPIGNPEEDDVQSVHSLCRKSSIEDSGRKSFQWRISRVVEPQSAQPKEKAYSIAAALPRPCYSTLLDELSSSCLRSEDRYPLYQSEHNAQHIANQLTLIQQEIFQGCHPVHFLNSRAQGVRDKAVSKTPSPDLPPAEGSNLFASDVIPQERYLPQLLKHADRVATWAQASLLTKFLLMAKRCYESRNFATAIQILLGLENVIIKQLPAWRHLSTKVCEILEELRTVQVFLKSDNLCLMEGESFRRLPTLPAAHILAMHIQQLEIGAFTLASGAYKWPKLRNIAKVVSQVHAFQENVFTYAPDLEVQAYLRHRINLLSESDIALLAAENDANFHQISAERHSKRIQDTLRRVKATFQ</sequence>
<keyword evidence="7" id="KW-1185">Reference proteome</keyword>
<dbReference type="GO" id="GO:0007264">
    <property type="term" value="P:small GTPase-mediated signal transduction"/>
    <property type="evidence" value="ECO:0007669"/>
    <property type="project" value="InterPro"/>
</dbReference>
<feature type="region of interest" description="Disordered" evidence="3">
    <location>
        <begin position="981"/>
        <end position="1035"/>
    </location>
</feature>
<evidence type="ECO:0000313" key="6">
    <source>
        <dbReference type="EMBL" id="KAG9344395.1"/>
    </source>
</evidence>
<dbReference type="PANTHER" id="PTHR21560:SF0">
    <property type="entry name" value="KINASE NON-CATALYTIC C-LOBE DOMAIN-CONTAINING PROTEIN 1"/>
    <property type="match status" value="1"/>
</dbReference>
<dbReference type="SUPFAM" id="SSF48366">
    <property type="entry name" value="Ras GEF"/>
    <property type="match status" value="1"/>
</dbReference>
<dbReference type="FunFam" id="1.10.510.10:FF:000529">
    <property type="entry name" value="Kinase non-catalytic C-lobe domain-containing 1"/>
    <property type="match status" value="1"/>
</dbReference>
<evidence type="ECO:0000256" key="2">
    <source>
        <dbReference type="PROSITE-ProRule" id="PRU00168"/>
    </source>
</evidence>
<feature type="compositionally biased region" description="Low complexity" evidence="3">
    <location>
        <begin position="647"/>
        <end position="665"/>
    </location>
</feature>
<dbReference type="SMART" id="SM00750">
    <property type="entry name" value="KIND"/>
    <property type="match status" value="1"/>
</dbReference>
<feature type="compositionally biased region" description="Basic and acidic residues" evidence="3">
    <location>
        <begin position="981"/>
        <end position="992"/>
    </location>
</feature>
<evidence type="ECO:0000313" key="7">
    <source>
        <dbReference type="Proteomes" id="UP000824540"/>
    </source>
</evidence>
<reference evidence="6" key="1">
    <citation type="thesis" date="2021" institute="BYU ScholarsArchive" country="Provo, UT, USA">
        <title>Applications of and Algorithms for Genome Assembly and Genomic Analyses with an Emphasis on Marine Teleosts.</title>
        <authorList>
            <person name="Pickett B.D."/>
        </authorList>
    </citation>
    <scope>NUCLEOTIDE SEQUENCE</scope>
    <source>
        <strain evidence="6">HI-2016</strain>
    </source>
</reference>
<protein>
    <recommendedName>
        <fullName evidence="8">Protein very KIND</fullName>
    </recommendedName>
</protein>
<gene>
    <name evidence="6" type="ORF">JZ751_011064</name>
</gene>
<dbReference type="PANTHER" id="PTHR21560">
    <property type="entry name" value="VERY KIND PROTEIN"/>
    <property type="match status" value="1"/>
</dbReference>
<comment type="caution">
    <text evidence="6">The sequence shown here is derived from an EMBL/GenBank/DDBJ whole genome shotgun (WGS) entry which is preliminary data.</text>
</comment>
<evidence type="ECO:0000259" key="5">
    <source>
        <dbReference type="PROSITE" id="PS51377"/>
    </source>
</evidence>
<feature type="domain" description="KIND" evidence="5">
    <location>
        <begin position="38"/>
        <end position="198"/>
    </location>
</feature>
<dbReference type="InterPro" id="IPR029899">
    <property type="entry name" value="KNDC1"/>
</dbReference>
<feature type="compositionally biased region" description="Basic and acidic residues" evidence="3">
    <location>
        <begin position="603"/>
        <end position="612"/>
    </location>
</feature>
<dbReference type="PROSITE" id="PS50009">
    <property type="entry name" value="RASGEF_CAT"/>
    <property type="match status" value="1"/>
</dbReference>
<keyword evidence="2" id="KW-0344">Guanine-nucleotide releasing factor</keyword>
<feature type="compositionally biased region" description="Basic and acidic residues" evidence="3">
    <location>
        <begin position="931"/>
        <end position="940"/>
    </location>
</feature>
<dbReference type="Pfam" id="PF00617">
    <property type="entry name" value="RasGEF"/>
    <property type="match status" value="1"/>
</dbReference>
<feature type="compositionally biased region" description="Basic and acidic residues" evidence="3">
    <location>
        <begin position="1003"/>
        <end position="1016"/>
    </location>
</feature>
<dbReference type="GO" id="GO:0048814">
    <property type="term" value="P:regulation of dendrite morphogenesis"/>
    <property type="evidence" value="ECO:0007669"/>
    <property type="project" value="TreeGrafter"/>
</dbReference>
<evidence type="ECO:0000259" key="4">
    <source>
        <dbReference type="PROSITE" id="PS50009"/>
    </source>
</evidence>
<feature type="compositionally biased region" description="Polar residues" evidence="3">
    <location>
        <begin position="904"/>
        <end position="927"/>
    </location>
</feature>
<feature type="region of interest" description="Disordered" evidence="3">
    <location>
        <begin position="636"/>
        <end position="671"/>
    </location>
</feature>
<dbReference type="Gene3D" id="1.10.840.10">
    <property type="entry name" value="Ras guanine-nucleotide exchange factors catalytic domain"/>
    <property type="match status" value="1"/>
</dbReference>
<dbReference type="GO" id="GO:0030425">
    <property type="term" value="C:dendrite"/>
    <property type="evidence" value="ECO:0007669"/>
    <property type="project" value="TreeGrafter"/>
</dbReference>